<feature type="transmembrane region" description="Helical" evidence="2">
    <location>
        <begin position="28"/>
        <end position="52"/>
    </location>
</feature>
<feature type="compositionally biased region" description="Basic and acidic residues" evidence="1">
    <location>
        <begin position="247"/>
        <end position="256"/>
    </location>
</feature>
<feature type="region of interest" description="Disordered" evidence="1">
    <location>
        <begin position="141"/>
        <end position="310"/>
    </location>
</feature>
<proteinExistence type="predicted"/>
<evidence type="ECO:0008006" key="5">
    <source>
        <dbReference type="Google" id="ProtNLM"/>
    </source>
</evidence>
<dbReference type="EMBL" id="SZPY01000004">
    <property type="protein sequence ID" value="TKI60895.1"/>
    <property type="molecule type" value="Genomic_DNA"/>
</dbReference>
<evidence type="ECO:0000313" key="4">
    <source>
        <dbReference type="Proteomes" id="UP000307808"/>
    </source>
</evidence>
<dbReference type="Proteomes" id="UP000307808">
    <property type="component" value="Unassembled WGS sequence"/>
</dbReference>
<dbReference type="OrthoDB" id="3712155at2"/>
<feature type="compositionally biased region" description="Low complexity" evidence="1">
    <location>
        <begin position="161"/>
        <end position="170"/>
    </location>
</feature>
<name>A0A4U2YK66_9ACTN</name>
<keyword evidence="2" id="KW-0812">Transmembrane</keyword>
<evidence type="ECO:0000256" key="1">
    <source>
        <dbReference type="SAM" id="MobiDB-lite"/>
    </source>
</evidence>
<feature type="compositionally biased region" description="Acidic residues" evidence="1">
    <location>
        <begin position="171"/>
        <end position="230"/>
    </location>
</feature>
<evidence type="ECO:0000256" key="2">
    <source>
        <dbReference type="SAM" id="Phobius"/>
    </source>
</evidence>
<comment type="caution">
    <text evidence="3">The sequence shown here is derived from an EMBL/GenBank/DDBJ whole genome shotgun (WGS) entry which is preliminary data.</text>
</comment>
<reference evidence="3 4" key="1">
    <citation type="submission" date="2019-04" db="EMBL/GenBank/DDBJ databases">
        <authorList>
            <person name="Dong K."/>
        </authorList>
    </citation>
    <scope>NUCLEOTIDE SEQUENCE [LARGE SCALE GENOMIC DNA]</scope>
    <source>
        <strain evidence="4">dk3543</strain>
    </source>
</reference>
<evidence type="ECO:0000313" key="3">
    <source>
        <dbReference type="EMBL" id="TKI60895.1"/>
    </source>
</evidence>
<gene>
    <name evidence="3" type="ORF">FC770_15470</name>
</gene>
<keyword evidence="4" id="KW-1185">Reference proteome</keyword>
<organism evidence="3 4">
    <name type="scientific">Nocardioides jishulii</name>
    <dbReference type="NCBI Taxonomy" id="2575440"/>
    <lineage>
        <taxon>Bacteria</taxon>
        <taxon>Bacillati</taxon>
        <taxon>Actinomycetota</taxon>
        <taxon>Actinomycetes</taxon>
        <taxon>Propionibacteriales</taxon>
        <taxon>Nocardioidaceae</taxon>
        <taxon>Nocardioides</taxon>
    </lineage>
</organism>
<keyword evidence="2" id="KW-1133">Transmembrane helix</keyword>
<keyword evidence="2" id="KW-0472">Membrane</keyword>
<sequence>MSPDVPDRTPRRLDDPVRARTRRRVVRGAVATVAAATVVLGHLAALTGSAFVGERHWREGDHAAAESWFRVSDRIDVLERWKAPYDVGVAVMAQGRWLEAADLFARARRTVPAYALCRVALNESLALETLGDELAEADDQAGARSRWSQAQQVLAEAEGCSAEQGESGNGEAEESDSASDSDSDSESGSDADSDADAEDGEDGDGSEDGEPGEGEGSDSEGSEGDGEGEGQGDAAEGPGSQADQLEEAARRLEQKLDGTPTRDGQPQEADSPEDKASELAERTSGAARRRSSEQDSSAPTQGKTSDRPTW</sequence>
<feature type="compositionally biased region" description="Basic and acidic residues" evidence="1">
    <location>
        <begin position="272"/>
        <end position="281"/>
    </location>
</feature>
<dbReference type="RefSeq" id="WP_137067201.1">
    <property type="nucleotide sequence ID" value="NZ_CP040748.1"/>
</dbReference>
<dbReference type="AlphaFoldDB" id="A0A4U2YK66"/>
<feature type="compositionally biased region" description="Polar residues" evidence="1">
    <location>
        <begin position="294"/>
        <end position="303"/>
    </location>
</feature>
<protein>
    <recommendedName>
        <fullName evidence="5">Tetratricopeptide repeat protein</fullName>
    </recommendedName>
</protein>
<accession>A0A4U2YK66</accession>